<feature type="transmembrane region" description="Helical" evidence="1">
    <location>
        <begin position="131"/>
        <end position="148"/>
    </location>
</feature>
<reference evidence="2 3" key="1">
    <citation type="journal article" date="2022" name="IScience">
        <title>An ultrasensitive nanofiber-based assay for enzymatic hydrolysis and deep-sea microbial degradation of cellulose.</title>
        <authorList>
            <person name="Tsudome M."/>
            <person name="Tachioka M."/>
            <person name="Miyazaki M."/>
            <person name="Uchimura K."/>
            <person name="Tsuda M."/>
            <person name="Takaki Y."/>
            <person name="Deguchi S."/>
        </authorList>
    </citation>
    <scope>NUCLEOTIDE SEQUENCE [LARGE SCALE GENOMIC DNA]</scope>
    <source>
        <strain evidence="2 3">GE09</strain>
    </source>
</reference>
<evidence type="ECO:0000313" key="3">
    <source>
        <dbReference type="Proteomes" id="UP001320119"/>
    </source>
</evidence>
<keyword evidence="1" id="KW-0472">Membrane</keyword>
<dbReference type="RefSeq" id="WP_236985501.1">
    <property type="nucleotide sequence ID" value="NZ_AP023086.1"/>
</dbReference>
<organism evidence="2 3">
    <name type="scientific">Marinagarivorans cellulosilyticus</name>
    <dbReference type="NCBI Taxonomy" id="2721545"/>
    <lineage>
        <taxon>Bacteria</taxon>
        <taxon>Pseudomonadati</taxon>
        <taxon>Pseudomonadota</taxon>
        <taxon>Gammaproteobacteria</taxon>
        <taxon>Cellvibrionales</taxon>
        <taxon>Cellvibrionaceae</taxon>
        <taxon>Marinagarivorans</taxon>
    </lineage>
</organism>
<gene>
    <name evidence="2" type="ORF">MARGE09_P0188</name>
</gene>
<protein>
    <submittedName>
        <fullName evidence="2">Uncharacterized protein</fullName>
    </submittedName>
</protein>
<keyword evidence="1" id="KW-0812">Transmembrane</keyword>
<feature type="transmembrane region" description="Helical" evidence="1">
    <location>
        <begin position="168"/>
        <end position="190"/>
    </location>
</feature>
<feature type="transmembrane region" description="Helical" evidence="1">
    <location>
        <begin position="16"/>
        <end position="34"/>
    </location>
</feature>
<feature type="transmembrane region" description="Helical" evidence="1">
    <location>
        <begin position="83"/>
        <end position="100"/>
    </location>
</feature>
<feature type="transmembrane region" description="Helical" evidence="1">
    <location>
        <begin position="196"/>
        <end position="215"/>
    </location>
</feature>
<accession>A0AAN2BIL2</accession>
<proteinExistence type="predicted"/>
<name>A0AAN2BIL2_9GAMM</name>
<sequence>MKPLIVNIQQALKQNLIPGICLQIFALALALAYFKWPAAAPVFNAFAELKLSYGWGYSLVATAIFGGLIPFAYLWFTGLVRSAVLPILLFYVFFWAYKGVEVDLFYSAQAHWFGTGSDWPTLIKKTLVDQFIYGTFWAAPTMAIGYAWKEAGFSFSRLRGLLNRDFFFLQIPTTLVTNWLIWIPAVLIIYSMPMALQIPLFNLVLCFFVLLLTTISQRKPEA</sequence>
<evidence type="ECO:0000256" key="1">
    <source>
        <dbReference type="SAM" id="Phobius"/>
    </source>
</evidence>
<evidence type="ECO:0000313" key="2">
    <source>
        <dbReference type="EMBL" id="BCD95989.1"/>
    </source>
</evidence>
<dbReference type="AlphaFoldDB" id="A0AAN2BIL2"/>
<dbReference type="Proteomes" id="UP001320119">
    <property type="component" value="Chromosome"/>
</dbReference>
<dbReference type="EMBL" id="AP023086">
    <property type="protein sequence ID" value="BCD95989.1"/>
    <property type="molecule type" value="Genomic_DNA"/>
</dbReference>
<keyword evidence="1" id="KW-1133">Transmembrane helix</keyword>
<keyword evidence="3" id="KW-1185">Reference proteome</keyword>
<feature type="transmembrane region" description="Helical" evidence="1">
    <location>
        <begin position="54"/>
        <end position="76"/>
    </location>
</feature>
<dbReference type="KEGG" id="marq:MARGE09_P0188"/>